<dbReference type="SMART" id="SM00089">
    <property type="entry name" value="PKD"/>
    <property type="match status" value="2"/>
</dbReference>
<dbReference type="RefSeq" id="WP_147204285.1">
    <property type="nucleotide sequence ID" value="NZ_BJYT01000009.1"/>
</dbReference>
<dbReference type="SUPFAM" id="SSF49299">
    <property type="entry name" value="PKD domain"/>
    <property type="match status" value="2"/>
</dbReference>
<feature type="domain" description="PKD" evidence="1">
    <location>
        <begin position="332"/>
        <end position="377"/>
    </location>
</feature>
<dbReference type="InterPro" id="IPR000601">
    <property type="entry name" value="PKD_dom"/>
</dbReference>
<organism evidence="2 3">
    <name type="scientific">Segetibacter aerophilus</name>
    <dbReference type="NCBI Taxonomy" id="670293"/>
    <lineage>
        <taxon>Bacteria</taxon>
        <taxon>Pseudomonadati</taxon>
        <taxon>Bacteroidota</taxon>
        <taxon>Chitinophagia</taxon>
        <taxon>Chitinophagales</taxon>
        <taxon>Chitinophagaceae</taxon>
        <taxon>Segetibacter</taxon>
    </lineage>
</organism>
<dbReference type="InterPro" id="IPR035986">
    <property type="entry name" value="PKD_dom_sf"/>
</dbReference>
<dbReference type="Pfam" id="PF13585">
    <property type="entry name" value="CHU_C"/>
    <property type="match status" value="1"/>
</dbReference>
<proteinExistence type="predicted"/>
<name>A0A512BDX4_9BACT</name>
<gene>
    <name evidence="2" type="ORF">SAE01_26740</name>
</gene>
<dbReference type="Gene3D" id="2.60.40.10">
    <property type="entry name" value="Immunoglobulins"/>
    <property type="match status" value="2"/>
</dbReference>
<dbReference type="PROSITE" id="PS50093">
    <property type="entry name" value="PKD"/>
    <property type="match status" value="2"/>
</dbReference>
<dbReference type="InterPro" id="IPR022409">
    <property type="entry name" value="PKD/Chitinase_dom"/>
</dbReference>
<dbReference type="Proteomes" id="UP000321513">
    <property type="component" value="Unassembled WGS sequence"/>
</dbReference>
<dbReference type="NCBIfam" id="TIGR04131">
    <property type="entry name" value="Bac_Flav_CTERM"/>
    <property type="match status" value="1"/>
</dbReference>
<dbReference type="EMBL" id="BJYT01000009">
    <property type="protein sequence ID" value="GEO10178.1"/>
    <property type="molecule type" value="Genomic_DNA"/>
</dbReference>
<sequence length="879" mass="95503">MLLTKIGYIQFAHRLANMLLKKILSFCIIICCFTISAKADHITGGEIFYTCTPNTDGTNTYHVTFKLFMRCNSGRQFNNPTIVSVFDNATNQRVTDINVTLTNSETIQVTDPDPCITDPPKVCYFVGYYNFVLTLPSTLAGYTISSQVNYRIQGISNFQSFYSNVGATYAAEIPGSNAARNNSAQFTGSDLVVVCSNNRFAYSFGATDPDGDHLRYSFCEAYRSGVGGNNVAPPPPPPYQSVPYGNGYSENGPLGNNVQINSETGLITGIAPQSGVYVITVCVEEIRNGIVIAKQRKDLQINIAPCNIAAALLEPEYMLCRDTKTISLVNLSTSPLVRTYYWEIANRNGAVIFTSTEPKPTYTFADTGFYHIKLSINRGQSCKDSTMSTAKVYPGFFPGFSFTGICFNKPTTFKDLTTSAYGSVNSWNWTFGTSDSTDKQNPAYTYTTKGTRDVVLRVTNTVGCRDTAMRQVAIVTEPPITLAFKDTLVCKGDPVTLKAAGEGVFTWGPTSSISNPNVASPTVFPSATTSYFVNLNDDGCINHDTVTVRVTDHVTLHVMNDTTICRGDTIQLKIQSDAFTYSWTPVPQLSDPLVASPVAITNNKTTYTVKASIGSCVATGNITVSTVPYPLAYAGRDTMLCFNTSTQLNGSTDASTVNWSPSIGLSNSGIINPVATPGKTTAYILNTFDTKGCPKPGRDTIVVTVLPPIHACAGRDTSAVIDQPLQLTATGGVSYLWSPPTGLSATNIANPIASYNETFNQIQYKVVVFNEANCRDSAFVVVKVYNTGPTVFVPTAFTPNGDGKNDVLRPIAVGIKQFEFFRIYNRWGQQVFGTQTDGKGWDGSMNGVIQTTGVYVWWVKAIDYKGVPYFKKGTVTLIK</sequence>
<keyword evidence="3" id="KW-1185">Reference proteome</keyword>
<dbReference type="InterPro" id="IPR026341">
    <property type="entry name" value="T9SS_type_B"/>
</dbReference>
<evidence type="ECO:0000313" key="2">
    <source>
        <dbReference type="EMBL" id="GEO10178.1"/>
    </source>
</evidence>
<dbReference type="InterPro" id="IPR013783">
    <property type="entry name" value="Ig-like_fold"/>
</dbReference>
<dbReference type="OrthoDB" id="1490014at2"/>
<evidence type="ECO:0000259" key="1">
    <source>
        <dbReference type="PROSITE" id="PS50093"/>
    </source>
</evidence>
<accession>A0A512BDX4</accession>
<comment type="caution">
    <text evidence="2">The sequence shown here is derived from an EMBL/GenBank/DDBJ whole genome shotgun (WGS) entry which is preliminary data.</text>
</comment>
<protein>
    <recommendedName>
        <fullName evidence="1">PKD domain-containing protein</fullName>
    </recommendedName>
</protein>
<dbReference type="Pfam" id="PF18911">
    <property type="entry name" value="PKD_4"/>
    <property type="match status" value="1"/>
</dbReference>
<evidence type="ECO:0000313" key="3">
    <source>
        <dbReference type="Proteomes" id="UP000321513"/>
    </source>
</evidence>
<feature type="domain" description="PKD" evidence="1">
    <location>
        <begin position="426"/>
        <end position="474"/>
    </location>
</feature>
<reference evidence="2 3" key="1">
    <citation type="submission" date="2019-07" db="EMBL/GenBank/DDBJ databases">
        <title>Whole genome shotgun sequence of Segetibacter aerophilus NBRC 106135.</title>
        <authorList>
            <person name="Hosoyama A."/>
            <person name="Uohara A."/>
            <person name="Ohji S."/>
            <person name="Ichikawa N."/>
        </authorList>
    </citation>
    <scope>NUCLEOTIDE SEQUENCE [LARGE SCALE GENOMIC DNA]</scope>
    <source>
        <strain evidence="2 3">NBRC 106135</strain>
    </source>
</reference>
<dbReference type="AlphaFoldDB" id="A0A512BDX4"/>